<dbReference type="EMBL" id="PEXU01000049">
    <property type="protein sequence ID" value="PIS42262.1"/>
    <property type="molecule type" value="Genomic_DNA"/>
</dbReference>
<evidence type="ECO:0000256" key="1">
    <source>
        <dbReference type="ARBA" id="ARBA00008553"/>
    </source>
</evidence>
<sequence length="181" mass="20409">MMNNLKEKYLKEIIPELKKQMGYQNNLAVPRLKKAVVNVGTGRAIRDPKFIDVVVSTLARITGQKPVFTKAKKSISNFKVRQGMTIGAMVTLRGNRMYDFVEKIIKISLPRTRDFRGLPLKMIGNQGNLSIGIKEHTVFPEIKTDEVETIHGLEVNIATSAKTKKEGILLFKLLGFPLQEE</sequence>
<dbReference type="GO" id="GO:0019843">
    <property type="term" value="F:rRNA binding"/>
    <property type="evidence" value="ECO:0007669"/>
    <property type="project" value="UniProtKB-UniRule"/>
</dbReference>
<keyword evidence="5" id="KW-0694">RNA-binding</keyword>
<dbReference type="GO" id="GO:0000049">
    <property type="term" value="F:tRNA binding"/>
    <property type="evidence" value="ECO:0007669"/>
    <property type="project" value="UniProtKB-UniRule"/>
</dbReference>
<dbReference type="InterPro" id="IPR022803">
    <property type="entry name" value="Ribosomal_uL5_dom_sf"/>
</dbReference>
<dbReference type="InterPro" id="IPR031310">
    <property type="entry name" value="Ribosomal_uL5_N"/>
</dbReference>
<dbReference type="InterPro" id="IPR002132">
    <property type="entry name" value="Ribosomal_uL5"/>
</dbReference>
<dbReference type="NCBIfam" id="NF000585">
    <property type="entry name" value="PRK00010.1"/>
    <property type="match status" value="1"/>
</dbReference>
<name>A0A2H0YWZ0_9BACT</name>
<evidence type="ECO:0000256" key="3">
    <source>
        <dbReference type="ARBA" id="ARBA00023274"/>
    </source>
</evidence>
<evidence type="ECO:0000256" key="5">
    <source>
        <dbReference type="HAMAP-Rule" id="MF_01333"/>
    </source>
</evidence>
<dbReference type="HAMAP" id="MF_01333_B">
    <property type="entry name" value="Ribosomal_uL5_B"/>
    <property type="match status" value="1"/>
</dbReference>
<dbReference type="PIRSF" id="PIRSF002161">
    <property type="entry name" value="Ribosomal_L5"/>
    <property type="match status" value="1"/>
</dbReference>
<dbReference type="InterPro" id="IPR020929">
    <property type="entry name" value="Ribosomal_uL5_CS"/>
</dbReference>
<dbReference type="GO" id="GO:0006412">
    <property type="term" value="P:translation"/>
    <property type="evidence" value="ECO:0007669"/>
    <property type="project" value="UniProtKB-UniRule"/>
</dbReference>
<feature type="domain" description="Large ribosomal subunit protein uL5 N-terminal" evidence="7">
    <location>
        <begin position="25"/>
        <end position="81"/>
    </location>
</feature>
<dbReference type="InterPro" id="IPR031309">
    <property type="entry name" value="Ribosomal_uL5_C"/>
</dbReference>
<comment type="caution">
    <text evidence="9">The sequence shown here is derived from an EMBL/GenBank/DDBJ whole genome shotgun (WGS) entry which is preliminary data.</text>
</comment>
<protein>
    <recommendedName>
        <fullName evidence="4 5">Large ribosomal subunit protein uL5</fullName>
    </recommendedName>
</protein>
<accession>A0A2H0YWZ0</accession>
<evidence type="ECO:0000256" key="4">
    <source>
        <dbReference type="ARBA" id="ARBA00035245"/>
    </source>
</evidence>
<proteinExistence type="inferred from homology"/>
<dbReference type="Gene3D" id="3.30.1440.10">
    <property type="match status" value="1"/>
</dbReference>
<dbReference type="GO" id="GO:0003735">
    <property type="term" value="F:structural constituent of ribosome"/>
    <property type="evidence" value="ECO:0007669"/>
    <property type="project" value="InterPro"/>
</dbReference>
<evidence type="ECO:0000259" key="8">
    <source>
        <dbReference type="Pfam" id="PF00673"/>
    </source>
</evidence>
<evidence type="ECO:0000256" key="6">
    <source>
        <dbReference type="RuleBase" id="RU003930"/>
    </source>
</evidence>
<evidence type="ECO:0000259" key="7">
    <source>
        <dbReference type="Pfam" id="PF00281"/>
    </source>
</evidence>
<dbReference type="AlphaFoldDB" id="A0A2H0YWZ0"/>
<keyword evidence="2 5" id="KW-0689">Ribosomal protein</keyword>
<dbReference type="Proteomes" id="UP000231542">
    <property type="component" value="Unassembled WGS sequence"/>
</dbReference>
<dbReference type="FunFam" id="3.30.1440.10:FF:000001">
    <property type="entry name" value="50S ribosomal protein L5"/>
    <property type="match status" value="1"/>
</dbReference>
<comment type="function">
    <text evidence="5">This is 1 of the proteins that bind and probably mediate the attachment of the 5S RNA into the large ribosomal subunit, where it forms part of the central protuberance. In the 70S ribosome it contacts protein S13 of the 30S subunit (bridge B1b), connecting the 2 subunits; this bridge is implicated in subunit movement. Contacts the P site tRNA; the 5S rRNA and some of its associated proteins might help stabilize positioning of ribosome-bound tRNAs.</text>
</comment>
<dbReference type="Pfam" id="PF00281">
    <property type="entry name" value="Ribosomal_L5"/>
    <property type="match status" value="1"/>
</dbReference>
<dbReference type="PROSITE" id="PS00358">
    <property type="entry name" value="RIBOSOMAL_L5"/>
    <property type="match status" value="1"/>
</dbReference>
<organism evidence="9 10">
    <name type="scientific">Candidatus Kerfeldbacteria bacterium CG08_land_8_20_14_0_20_40_16</name>
    <dbReference type="NCBI Taxonomy" id="2014244"/>
    <lineage>
        <taxon>Bacteria</taxon>
        <taxon>Candidatus Kerfeldiibacteriota</taxon>
    </lineage>
</organism>
<keyword evidence="5" id="KW-0820">tRNA-binding</keyword>
<evidence type="ECO:0000256" key="2">
    <source>
        <dbReference type="ARBA" id="ARBA00022980"/>
    </source>
</evidence>
<evidence type="ECO:0000313" key="9">
    <source>
        <dbReference type="EMBL" id="PIS42262.1"/>
    </source>
</evidence>
<dbReference type="PANTHER" id="PTHR11994">
    <property type="entry name" value="60S RIBOSOMAL PROTEIN L11-RELATED"/>
    <property type="match status" value="1"/>
</dbReference>
<dbReference type="GO" id="GO:1990904">
    <property type="term" value="C:ribonucleoprotein complex"/>
    <property type="evidence" value="ECO:0007669"/>
    <property type="project" value="UniProtKB-KW"/>
</dbReference>
<gene>
    <name evidence="5" type="primary">rplE</name>
    <name evidence="9" type="ORF">COT24_04335</name>
</gene>
<keyword evidence="3 5" id="KW-0687">Ribonucleoprotein</keyword>
<dbReference type="GO" id="GO:0005840">
    <property type="term" value="C:ribosome"/>
    <property type="evidence" value="ECO:0007669"/>
    <property type="project" value="UniProtKB-KW"/>
</dbReference>
<dbReference type="Pfam" id="PF00673">
    <property type="entry name" value="Ribosomal_L5_C"/>
    <property type="match status" value="1"/>
</dbReference>
<comment type="similarity">
    <text evidence="1 5 6">Belongs to the universal ribosomal protein uL5 family.</text>
</comment>
<comment type="subunit">
    <text evidence="5">Part of the 50S ribosomal subunit; part of the 5S rRNA/L5/L18/L25 subcomplex. Contacts the 5S rRNA and the P site tRNA. Forms a bridge to the 30S subunit in the 70S ribosome.</text>
</comment>
<evidence type="ECO:0000313" key="10">
    <source>
        <dbReference type="Proteomes" id="UP000231542"/>
    </source>
</evidence>
<dbReference type="SUPFAM" id="SSF55282">
    <property type="entry name" value="RL5-like"/>
    <property type="match status" value="1"/>
</dbReference>
<dbReference type="InterPro" id="IPR020930">
    <property type="entry name" value="Ribosomal_uL5_bac-type"/>
</dbReference>
<feature type="domain" description="Large ribosomal subunit protein uL5 C-terminal" evidence="8">
    <location>
        <begin position="86"/>
        <end position="177"/>
    </location>
</feature>
<keyword evidence="5" id="KW-0699">rRNA-binding</keyword>
<reference evidence="9 10" key="1">
    <citation type="submission" date="2017-09" db="EMBL/GenBank/DDBJ databases">
        <title>Depth-based differentiation of microbial function through sediment-hosted aquifers and enrichment of novel symbionts in the deep terrestrial subsurface.</title>
        <authorList>
            <person name="Probst A.J."/>
            <person name="Ladd B."/>
            <person name="Jarett J.K."/>
            <person name="Geller-Mcgrath D.E."/>
            <person name="Sieber C.M."/>
            <person name="Emerson J.B."/>
            <person name="Anantharaman K."/>
            <person name="Thomas B.C."/>
            <person name="Malmstrom R."/>
            <person name="Stieglmeier M."/>
            <person name="Klingl A."/>
            <person name="Woyke T."/>
            <person name="Ryan C.M."/>
            <person name="Banfield J.F."/>
        </authorList>
    </citation>
    <scope>NUCLEOTIDE SEQUENCE [LARGE SCALE GENOMIC DNA]</scope>
    <source>
        <strain evidence="9">CG08_land_8_20_14_0_20_40_16</strain>
    </source>
</reference>